<dbReference type="InterPro" id="IPR044992">
    <property type="entry name" value="ChyE-like"/>
</dbReference>
<name>N6XYX7_THAL4</name>
<proteinExistence type="predicted"/>
<accession>N6XYX7</accession>
<dbReference type="PANTHER" id="PTHR42695">
    <property type="entry name" value="GLUTAMINE AMIDOTRANSFERASE YLR126C-RELATED"/>
    <property type="match status" value="1"/>
</dbReference>
<dbReference type="InterPro" id="IPR029062">
    <property type="entry name" value="Class_I_gatase-like"/>
</dbReference>
<dbReference type="STRING" id="1123367.GCA_000621305_01332"/>
<dbReference type="PANTHER" id="PTHR42695:SF5">
    <property type="entry name" value="GLUTAMINE AMIDOTRANSFERASE YLR126C-RELATED"/>
    <property type="match status" value="1"/>
</dbReference>
<dbReference type="AlphaFoldDB" id="N6XYX7"/>
<feature type="domain" description="Glutamine amidotransferase" evidence="1">
    <location>
        <begin position="41"/>
        <end position="182"/>
    </location>
</feature>
<dbReference type="eggNOG" id="COG0518">
    <property type="taxonomic scope" value="Bacteria"/>
</dbReference>
<comment type="caution">
    <text evidence="2">The sequence shown here is derived from an EMBL/GenBank/DDBJ whole genome shotgun (WGS) entry which is preliminary data.</text>
</comment>
<reference evidence="2 3" key="1">
    <citation type="submission" date="2012-09" db="EMBL/GenBank/DDBJ databases">
        <title>Draft Genome Sequences of 6 Strains from Genus Thauera.</title>
        <authorList>
            <person name="Liu B."/>
            <person name="Shapleigh J.P."/>
            <person name="Frostegard A.H."/>
        </authorList>
    </citation>
    <scope>NUCLEOTIDE SEQUENCE [LARGE SCALE GENOMIC DNA]</scope>
    <source>
        <strain evidence="3">47Lol / DSM 12138</strain>
    </source>
</reference>
<dbReference type="RefSeq" id="WP_004339124.1">
    <property type="nucleotide sequence ID" value="NZ_AMXE01000044.1"/>
</dbReference>
<evidence type="ECO:0000313" key="3">
    <source>
        <dbReference type="Proteomes" id="UP000013232"/>
    </source>
</evidence>
<dbReference type="SUPFAM" id="SSF52317">
    <property type="entry name" value="Class I glutamine amidotransferase-like"/>
    <property type="match status" value="1"/>
</dbReference>
<organism evidence="2 3">
    <name type="scientific">Thauera linaloolentis (strain DSM 12138 / JCM 21573 / CCUG 41526 / CIP 105981 / IAM 15112 / NBRC 102519 / 47Lol)</name>
    <dbReference type="NCBI Taxonomy" id="1123367"/>
    <lineage>
        <taxon>Bacteria</taxon>
        <taxon>Pseudomonadati</taxon>
        <taxon>Pseudomonadota</taxon>
        <taxon>Betaproteobacteria</taxon>
        <taxon>Rhodocyclales</taxon>
        <taxon>Zoogloeaceae</taxon>
        <taxon>Thauera</taxon>
    </lineage>
</organism>
<dbReference type="CDD" id="cd01741">
    <property type="entry name" value="GATase1_1"/>
    <property type="match status" value="1"/>
</dbReference>
<gene>
    <name evidence="2" type="ORF">C666_11905</name>
</gene>
<dbReference type="Pfam" id="PF00117">
    <property type="entry name" value="GATase"/>
    <property type="match status" value="1"/>
</dbReference>
<dbReference type="FunFam" id="3.40.50.880:FF:000033">
    <property type="entry name" value="Glutamine amidotransferase class-I"/>
    <property type="match status" value="1"/>
</dbReference>
<dbReference type="InterPro" id="IPR017926">
    <property type="entry name" value="GATASE"/>
</dbReference>
<keyword evidence="3" id="KW-1185">Reference proteome</keyword>
<evidence type="ECO:0000313" key="2">
    <source>
        <dbReference type="EMBL" id="ENO87031.1"/>
    </source>
</evidence>
<dbReference type="Gene3D" id="3.40.50.880">
    <property type="match status" value="1"/>
</dbReference>
<sequence>MYAHILQHVAFEGPGSIGPWLENAGYDIGYTRFHENALLPEPESVDLLVVMGGPMSVNDEAELPWLAAEKRFIGEVIRLGRPVLGVCLGAQLITCALGGRVSANREREIGWFPVEAVAHDDPALFRFPPSMDAFHWHGETFTLPSGAVRLARSAACDNQAFQFGKAVIGLQFHLETTPESAQQIVEHCRDELQPAPHVQSEVGILAADDGRYAAINGLMAEVLAFLHAAGGLRARTRAARRTQ</sequence>
<protein>
    <submittedName>
        <fullName evidence="2">Protein GuaA2</fullName>
    </submittedName>
</protein>
<dbReference type="EMBL" id="AMXE01000044">
    <property type="protein sequence ID" value="ENO87031.1"/>
    <property type="molecule type" value="Genomic_DNA"/>
</dbReference>
<evidence type="ECO:0000259" key="1">
    <source>
        <dbReference type="Pfam" id="PF00117"/>
    </source>
</evidence>
<dbReference type="GO" id="GO:0005829">
    <property type="term" value="C:cytosol"/>
    <property type="evidence" value="ECO:0007669"/>
    <property type="project" value="TreeGrafter"/>
</dbReference>
<dbReference type="OrthoDB" id="9813383at2"/>
<dbReference type="Proteomes" id="UP000013232">
    <property type="component" value="Unassembled WGS sequence"/>
</dbReference>
<dbReference type="PROSITE" id="PS51273">
    <property type="entry name" value="GATASE_TYPE_1"/>
    <property type="match status" value="1"/>
</dbReference>